<sequence length="650" mass="72608">MTTIDTGHPRGIPTIGPGQGARPASIQELARRAEFEWDPSKDFKFWLKVAEKARHQAQAHDAHGDLENAFVEYARAATLILDKIPTHKDYHVRLDQIQRDTLISKGKGVLDRMSLIKPPLIDRHNAWEAAQVRGGSANVAARPQPPPSSFNLEPRQRDGPSRRSSINRNKDEKQYWYPSSSSEKVRVQQEGILRRQRESEEDARAARKVAMYGSRPPSRPGPPSGPVSMPVPSIIAPKQISSQPSSSRSEFEMPPLLPLECPRRYDGDSTDAETEENHDGNLYKRVAELNLVSQNSYDSPFGGPLPPITTTSAIPPSLSPISYPQLMTTHQRTQGYTPSYQTIPMPPIQNELQPSLMLENTPQISNLYQNMLPAPSQPALVVDAPQRDRAYMYGPREPPQHTHSHSPSRPFATSLYSSMPLRPQYDAVPPRAHPLPVPGGSQSVQPETISPRVAPATTNERIEQESHGLKTVHFPRAVLPRFLSIASVNTAKNRETCGLLLGKRRSNKYVVTTLLIPKQHSTSDTCSMDEEELVLEFSETRSLITIGWIHTHPTQSCFMSSVDLHTHSGYQRMLPEAFAVVCAPQHTPNFGIFRLTDPPGLQTILSCDQKNAFHPHPELPIYTDADKGHVQMKDMPLEIVDLRTLDPYMN</sequence>
<dbReference type="InterPro" id="IPR044098">
    <property type="entry name" value="STAMBP/STALP-like_MPN"/>
</dbReference>
<dbReference type="SUPFAM" id="SSF102712">
    <property type="entry name" value="JAB1/MPN domain"/>
    <property type="match status" value="1"/>
</dbReference>
<comment type="cofactor">
    <cofactor evidence="1">
        <name>Zn(2+)</name>
        <dbReference type="ChEBI" id="CHEBI:29105"/>
    </cofactor>
</comment>
<evidence type="ECO:0000256" key="9">
    <source>
        <dbReference type="SAM" id="MobiDB-lite"/>
    </source>
</evidence>
<dbReference type="GO" id="GO:0070536">
    <property type="term" value="P:protein K63-linked deubiquitination"/>
    <property type="evidence" value="ECO:0007669"/>
    <property type="project" value="InterPro"/>
</dbReference>
<evidence type="ECO:0000259" key="10">
    <source>
        <dbReference type="PROSITE" id="PS50249"/>
    </source>
</evidence>
<evidence type="ECO:0000313" key="11">
    <source>
        <dbReference type="EMBL" id="PAV18214.1"/>
    </source>
</evidence>
<dbReference type="GO" id="GO:0061578">
    <property type="term" value="F:K63-linked deubiquitinase activity"/>
    <property type="evidence" value="ECO:0007669"/>
    <property type="project" value="InterPro"/>
</dbReference>
<dbReference type="InterPro" id="IPR015063">
    <property type="entry name" value="USP8_dimer"/>
</dbReference>
<dbReference type="PANTHER" id="PTHR12947">
    <property type="entry name" value="AMSH-LIKE PROTEASE"/>
    <property type="match status" value="1"/>
</dbReference>
<dbReference type="Gene3D" id="3.40.140.10">
    <property type="entry name" value="Cytidine Deaminase, domain 2"/>
    <property type="match status" value="1"/>
</dbReference>
<dbReference type="EMBL" id="NBII01000006">
    <property type="protein sequence ID" value="PAV18214.1"/>
    <property type="molecule type" value="Genomic_DNA"/>
</dbReference>
<dbReference type="GO" id="GO:0046872">
    <property type="term" value="F:metal ion binding"/>
    <property type="evidence" value="ECO:0007669"/>
    <property type="project" value="UniProtKB-KW"/>
</dbReference>
<dbReference type="InterPro" id="IPR000555">
    <property type="entry name" value="JAMM/MPN+_dom"/>
</dbReference>
<evidence type="ECO:0000256" key="7">
    <source>
        <dbReference type="ARBA" id="ARBA00022833"/>
    </source>
</evidence>
<keyword evidence="6" id="KW-0378">Hydrolase</keyword>
<dbReference type="GO" id="GO:0016020">
    <property type="term" value="C:membrane"/>
    <property type="evidence" value="ECO:0007669"/>
    <property type="project" value="TreeGrafter"/>
</dbReference>
<evidence type="ECO:0000256" key="6">
    <source>
        <dbReference type="ARBA" id="ARBA00022801"/>
    </source>
</evidence>
<feature type="region of interest" description="Disordered" evidence="9">
    <location>
        <begin position="133"/>
        <end position="278"/>
    </location>
</feature>
<dbReference type="SMART" id="SM00232">
    <property type="entry name" value="JAB_MPN"/>
    <property type="match status" value="1"/>
</dbReference>
<dbReference type="GO" id="GO:0140492">
    <property type="term" value="F:metal-dependent deubiquitinase activity"/>
    <property type="evidence" value="ECO:0007669"/>
    <property type="project" value="InterPro"/>
</dbReference>
<dbReference type="PANTHER" id="PTHR12947:SF13">
    <property type="entry name" value="FI19924P1"/>
    <property type="match status" value="1"/>
</dbReference>
<proteinExistence type="inferred from homology"/>
<evidence type="ECO:0000256" key="4">
    <source>
        <dbReference type="ARBA" id="ARBA00022723"/>
    </source>
</evidence>
<dbReference type="InterPro" id="IPR037518">
    <property type="entry name" value="MPN"/>
</dbReference>
<dbReference type="GO" id="GO:0006508">
    <property type="term" value="P:proteolysis"/>
    <property type="evidence" value="ECO:0007669"/>
    <property type="project" value="UniProtKB-KW"/>
</dbReference>
<evidence type="ECO:0000256" key="8">
    <source>
        <dbReference type="ARBA" id="ARBA00023049"/>
    </source>
</evidence>
<feature type="compositionally biased region" description="Basic and acidic residues" evidence="9">
    <location>
        <begin position="183"/>
        <end position="205"/>
    </location>
</feature>
<dbReference type="STRING" id="2282107.A0A286UFE7"/>
<dbReference type="PROSITE" id="PS50249">
    <property type="entry name" value="MPN"/>
    <property type="match status" value="1"/>
</dbReference>
<dbReference type="SUPFAM" id="SSF140856">
    <property type="entry name" value="USP8 N-terminal domain-like"/>
    <property type="match status" value="1"/>
</dbReference>
<evidence type="ECO:0000256" key="1">
    <source>
        <dbReference type="ARBA" id="ARBA00001947"/>
    </source>
</evidence>
<comment type="similarity">
    <text evidence="2">Belongs to the peptidase M67C family.</text>
</comment>
<feature type="compositionally biased region" description="Low complexity" evidence="9">
    <location>
        <begin position="226"/>
        <end position="248"/>
    </location>
</feature>
<gene>
    <name evidence="11" type="ORF">PNOK_0670000</name>
</gene>
<keyword evidence="4" id="KW-0479">Metal-binding</keyword>
<feature type="region of interest" description="Disordered" evidence="9">
    <location>
        <begin position="392"/>
        <end position="448"/>
    </location>
</feature>
<dbReference type="FunFam" id="3.40.140.10:FF:000033">
    <property type="entry name" value="AMSH-like protease sst2"/>
    <property type="match status" value="1"/>
</dbReference>
<dbReference type="OrthoDB" id="3640at2759"/>
<evidence type="ECO:0000256" key="5">
    <source>
        <dbReference type="ARBA" id="ARBA00022786"/>
    </source>
</evidence>
<dbReference type="Pfam" id="PF01398">
    <property type="entry name" value="JAB"/>
    <property type="match status" value="1"/>
</dbReference>
<keyword evidence="8" id="KW-0482">Metalloprotease</keyword>
<dbReference type="Pfam" id="PF08969">
    <property type="entry name" value="USP8_dimer"/>
    <property type="match status" value="1"/>
</dbReference>
<keyword evidence="3" id="KW-0645">Protease</keyword>
<keyword evidence="5" id="KW-0833">Ubl conjugation pathway</keyword>
<dbReference type="GO" id="GO:0005768">
    <property type="term" value="C:endosome"/>
    <property type="evidence" value="ECO:0007669"/>
    <property type="project" value="TreeGrafter"/>
</dbReference>
<keyword evidence="7" id="KW-0862">Zinc</keyword>
<organism evidence="11 12">
    <name type="scientific">Pyrrhoderma noxium</name>
    <dbReference type="NCBI Taxonomy" id="2282107"/>
    <lineage>
        <taxon>Eukaryota</taxon>
        <taxon>Fungi</taxon>
        <taxon>Dikarya</taxon>
        <taxon>Basidiomycota</taxon>
        <taxon>Agaricomycotina</taxon>
        <taxon>Agaricomycetes</taxon>
        <taxon>Hymenochaetales</taxon>
        <taxon>Hymenochaetaceae</taxon>
        <taxon>Pyrrhoderma</taxon>
    </lineage>
</organism>
<protein>
    <submittedName>
        <fullName evidence="11">Mov34-domain-containing</fullName>
    </submittedName>
</protein>
<dbReference type="CDD" id="cd08066">
    <property type="entry name" value="MPN_AMSH_like"/>
    <property type="match status" value="1"/>
</dbReference>
<evidence type="ECO:0000313" key="12">
    <source>
        <dbReference type="Proteomes" id="UP000217199"/>
    </source>
</evidence>
<dbReference type="Gene3D" id="1.20.58.80">
    <property type="entry name" value="Phosphotransferase system, lactose/cellobiose-type IIA subunit"/>
    <property type="match status" value="1"/>
</dbReference>
<keyword evidence="12" id="KW-1185">Reference proteome</keyword>
<evidence type="ECO:0000256" key="3">
    <source>
        <dbReference type="ARBA" id="ARBA00022670"/>
    </source>
</evidence>
<name>A0A286UFE7_9AGAM</name>
<dbReference type="Proteomes" id="UP000217199">
    <property type="component" value="Unassembled WGS sequence"/>
</dbReference>
<accession>A0A286UFE7</accession>
<evidence type="ECO:0000256" key="2">
    <source>
        <dbReference type="ARBA" id="ARBA00010981"/>
    </source>
</evidence>
<feature type="domain" description="MPN" evidence="10">
    <location>
        <begin position="471"/>
        <end position="599"/>
    </location>
</feature>
<dbReference type="AlphaFoldDB" id="A0A286UFE7"/>
<feature type="region of interest" description="Disordered" evidence="9">
    <location>
        <begin position="1"/>
        <end position="22"/>
    </location>
</feature>
<dbReference type="InParanoid" id="A0A286UFE7"/>
<comment type="caution">
    <text evidence="11">The sequence shown here is derived from an EMBL/GenBank/DDBJ whole genome shotgun (WGS) entry which is preliminary data.</text>
</comment>
<reference evidence="11 12" key="1">
    <citation type="journal article" date="2017" name="Mol. Ecol.">
        <title>Comparative and population genomic landscape of Phellinus noxius: A hypervariable fungus causing root rot in trees.</title>
        <authorList>
            <person name="Chung C.L."/>
            <person name="Lee T.J."/>
            <person name="Akiba M."/>
            <person name="Lee H.H."/>
            <person name="Kuo T.H."/>
            <person name="Liu D."/>
            <person name="Ke H.M."/>
            <person name="Yokoi T."/>
            <person name="Roa M.B."/>
            <person name="Lu M.J."/>
            <person name="Chang Y.Y."/>
            <person name="Ann P.J."/>
            <person name="Tsai J.N."/>
            <person name="Chen C.Y."/>
            <person name="Tzean S.S."/>
            <person name="Ota Y."/>
            <person name="Hattori T."/>
            <person name="Sahashi N."/>
            <person name="Liou R.F."/>
            <person name="Kikuchi T."/>
            <person name="Tsai I.J."/>
        </authorList>
    </citation>
    <scope>NUCLEOTIDE SEQUENCE [LARGE SCALE GENOMIC DNA]</scope>
    <source>
        <strain evidence="11 12">FFPRI411160</strain>
    </source>
</reference>